<evidence type="ECO:0000256" key="7">
    <source>
        <dbReference type="ARBA" id="ARBA00022525"/>
    </source>
</evidence>
<dbReference type="RefSeq" id="XP_049178161.1">
    <property type="nucleotide sequence ID" value="XM_049326298.1"/>
</dbReference>
<gene>
    <name evidence="21" type="ORF">KGF56_004820</name>
</gene>
<protein>
    <recommendedName>
        <fullName evidence="5">superoxide dismutase</fullName>
        <ecNumber evidence="5">1.15.1.1</ecNumber>
    </recommendedName>
</protein>
<evidence type="ECO:0000256" key="10">
    <source>
        <dbReference type="ARBA" id="ARBA00022729"/>
    </source>
</evidence>
<evidence type="ECO:0000313" key="22">
    <source>
        <dbReference type="Proteomes" id="UP001202479"/>
    </source>
</evidence>
<comment type="similarity">
    <text evidence="4">Belongs to the Cu-Zn superoxide dismutase family.</text>
</comment>
<evidence type="ECO:0000256" key="18">
    <source>
        <dbReference type="ARBA" id="ARBA00049204"/>
    </source>
</evidence>
<comment type="subcellular location">
    <subcellularLocation>
        <location evidence="3">Membrane</location>
        <topology evidence="3">Lipid-anchor</topology>
        <topology evidence="3">GPI-anchor</topology>
    </subcellularLocation>
    <subcellularLocation>
        <location evidence="2">Secreted</location>
        <location evidence="2">Cell wall</location>
    </subcellularLocation>
</comment>
<dbReference type="SUPFAM" id="SSF49329">
    <property type="entry name" value="Cu,Zn superoxide dismutase-like"/>
    <property type="match status" value="1"/>
</dbReference>
<keyword evidence="17" id="KW-0449">Lipoprotein</keyword>
<reference evidence="21" key="1">
    <citation type="journal article" date="2022" name="DNA Res.">
        <title>Genome analysis of five recently described species of the CUG-Ser clade uncovers Candida theae as a new hybrid lineage with pathogenic potential in the Candida parapsilosis species complex.</title>
        <authorList>
            <person name="Mixao V."/>
            <person name="Del Olmo V."/>
            <person name="Hegedusova E."/>
            <person name="Saus E."/>
            <person name="Pryszcz L."/>
            <person name="Cillingova A."/>
            <person name="Nosek J."/>
            <person name="Gabaldon T."/>
        </authorList>
    </citation>
    <scope>NUCLEOTIDE SEQUENCE</scope>
    <source>
        <strain evidence="21">CBS 10844</strain>
    </source>
</reference>
<evidence type="ECO:0000313" key="21">
    <source>
        <dbReference type="EMBL" id="KAI3402412.2"/>
    </source>
</evidence>
<organism evidence="21 22">
    <name type="scientific">Candida oxycetoniae</name>
    <dbReference type="NCBI Taxonomy" id="497107"/>
    <lineage>
        <taxon>Eukaryota</taxon>
        <taxon>Fungi</taxon>
        <taxon>Dikarya</taxon>
        <taxon>Ascomycota</taxon>
        <taxon>Saccharomycotina</taxon>
        <taxon>Pichiomycetes</taxon>
        <taxon>Debaryomycetaceae</taxon>
        <taxon>Candida/Lodderomyces clade</taxon>
        <taxon>Candida</taxon>
    </lineage>
</organism>
<evidence type="ECO:0000256" key="14">
    <source>
        <dbReference type="ARBA" id="ARBA00023026"/>
    </source>
</evidence>
<dbReference type="InterPro" id="IPR001424">
    <property type="entry name" value="SOD_Cu_Zn_dom"/>
</dbReference>
<dbReference type="EMBL" id="JAHUZD010000149">
    <property type="protein sequence ID" value="KAI3402412.2"/>
    <property type="molecule type" value="Genomic_DNA"/>
</dbReference>
<evidence type="ECO:0000259" key="20">
    <source>
        <dbReference type="Pfam" id="PF00080"/>
    </source>
</evidence>
<comment type="catalytic activity">
    <reaction evidence="18">
        <text>2 superoxide + 2 H(+) = H2O2 + O2</text>
        <dbReference type="Rhea" id="RHEA:20696"/>
        <dbReference type="ChEBI" id="CHEBI:15378"/>
        <dbReference type="ChEBI" id="CHEBI:15379"/>
        <dbReference type="ChEBI" id="CHEBI:16240"/>
        <dbReference type="ChEBI" id="CHEBI:18421"/>
        <dbReference type="EC" id="1.15.1.1"/>
    </reaction>
</comment>
<evidence type="ECO:0000256" key="3">
    <source>
        <dbReference type="ARBA" id="ARBA00004589"/>
    </source>
</evidence>
<keyword evidence="10 19" id="KW-0732">Signal</keyword>
<evidence type="ECO:0000256" key="9">
    <source>
        <dbReference type="ARBA" id="ARBA00022723"/>
    </source>
</evidence>
<dbReference type="EC" id="1.15.1.1" evidence="5"/>
<dbReference type="FunFam" id="2.60.40.200:FF:000007">
    <property type="entry name" value="Cell surface Cu-only superoxide dismutase 5"/>
    <property type="match status" value="1"/>
</dbReference>
<sequence>MFFKKVYLAIVLVSSFVLAGDAPIQSDSKNQQPYVATFKQPSGISGCIKFEPANNGSVLVEVDLDNLPSTGGPFPYHIHQFPVPNNVNCTGTGGHFNPFNGSVTATSPAAKEVGDLAGKHGNITTSKYSAEYVDNYLSLNPKSKAFIGGLSIVIHASDNSRLACANISELFETSGVNSTSTTYVVSANEAGNWNIDGFIVGASLLALLI</sequence>
<dbReference type="Gene3D" id="2.60.40.200">
    <property type="entry name" value="Superoxide dismutase, copper/zinc binding domain"/>
    <property type="match status" value="1"/>
</dbReference>
<accession>A0AAI9STL7</accession>
<dbReference type="GO" id="GO:0098552">
    <property type="term" value="C:side of membrane"/>
    <property type="evidence" value="ECO:0007669"/>
    <property type="project" value="UniProtKB-KW"/>
</dbReference>
<evidence type="ECO:0000256" key="8">
    <source>
        <dbReference type="ARBA" id="ARBA00022622"/>
    </source>
</evidence>
<keyword evidence="9" id="KW-0479">Metal-binding</keyword>
<evidence type="ECO:0000256" key="17">
    <source>
        <dbReference type="ARBA" id="ARBA00023288"/>
    </source>
</evidence>
<name>A0AAI9STL7_9ASCO</name>
<dbReference type="Pfam" id="PF00080">
    <property type="entry name" value="Sod_Cu"/>
    <property type="match status" value="1"/>
</dbReference>
<evidence type="ECO:0000256" key="1">
    <source>
        <dbReference type="ARBA" id="ARBA00001935"/>
    </source>
</evidence>
<evidence type="ECO:0000256" key="16">
    <source>
        <dbReference type="ARBA" id="ARBA00023180"/>
    </source>
</evidence>
<dbReference type="InterPro" id="IPR036423">
    <property type="entry name" value="SOD-like_Cu/Zn_dom_sf"/>
</dbReference>
<keyword evidence="8" id="KW-0336">GPI-anchor</keyword>
<evidence type="ECO:0000256" key="5">
    <source>
        <dbReference type="ARBA" id="ARBA00012682"/>
    </source>
</evidence>
<keyword evidence="16" id="KW-0325">Glycoprotein</keyword>
<feature type="chain" id="PRO_5042515194" description="superoxide dismutase" evidence="19">
    <location>
        <begin position="20"/>
        <end position="209"/>
    </location>
</feature>
<evidence type="ECO:0000256" key="6">
    <source>
        <dbReference type="ARBA" id="ARBA00022512"/>
    </source>
</evidence>
<dbReference type="GO" id="GO:0005507">
    <property type="term" value="F:copper ion binding"/>
    <property type="evidence" value="ECO:0007669"/>
    <property type="project" value="InterPro"/>
</dbReference>
<keyword evidence="14" id="KW-0843">Virulence</keyword>
<dbReference type="GO" id="GO:0005576">
    <property type="term" value="C:extracellular region"/>
    <property type="evidence" value="ECO:0007669"/>
    <property type="project" value="UniProtKB-ARBA"/>
</dbReference>
<evidence type="ECO:0000256" key="12">
    <source>
        <dbReference type="ARBA" id="ARBA00023002"/>
    </source>
</evidence>
<feature type="signal peptide" evidence="19">
    <location>
        <begin position="1"/>
        <end position="19"/>
    </location>
</feature>
<keyword evidence="12" id="KW-0560">Oxidoreductase</keyword>
<evidence type="ECO:0000256" key="11">
    <source>
        <dbReference type="ARBA" id="ARBA00022862"/>
    </source>
</evidence>
<dbReference type="AlphaFoldDB" id="A0AAI9STL7"/>
<evidence type="ECO:0000256" key="19">
    <source>
        <dbReference type="SAM" id="SignalP"/>
    </source>
</evidence>
<keyword evidence="7" id="KW-0964">Secreted</keyword>
<dbReference type="InterPro" id="IPR024134">
    <property type="entry name" value="SOD_Cu/Zn_/chaperone"/>
</dbReference>
<feature type="domain" description="Superoxide dismutase copper/zinc binding" evidence="20">
    <location>
        <begin position="45"/>
        <end position="159"/>
    </location>
</feature>
<keyword evidence="13" id="KW-0186">Copper</keyword>
<evidence type="ECO:0000256" key="2">
    <source>
        <dbReference type="ARBA" id="ARBA00004191"/>
    </source>
</evidence>
<keyword evidence="11" id="KW-0049">Antioxidant</keyword>
<keyword evidence="22" id="KW-1185">Reference proteome</keyword>
<dbReference type="GO" id="GO:0004784">
    <property type="term" value="F:superoxide dismutase activity"/>
    <property type="evidence" value="ECO:0007669"/>
    <property type="project" value="UniProtKB-EC"/>
</dbReference>
<keyword evidence="15" id="KW-0472">Membrane</keyword>
<evidence type="ECO:0000256" key="15">
    <source>
        <dbReference type="ARBA" id="ARBA00023136"/>
    </source>
</evidence>
<keyword evidence="6" id="KW-0134">Cell wall</keyword>
<dbReference type="Proteomes" id="UP001202479">
    <property type="component" value="Unassembled WGS sequence"/>
</dbReference>
<evidence type="ECO:0000256" key="13">
    <source>
        <dbReference type="ARBA" id="ARBA00023008"/>
    </source>
</evidence>
<dbReference type="PANTHER" id="PTHR10003">
    <property type="entry name" value="SUPEROXIDE DISMUTASE CU-ZN -RELATED"/>
    <property type="match status" value="1"/>
</dbReference>
<dbReference type="GeneID" id="73382433"/>
<comment type="cofactor">
    <cofactor evidence="1">
        <name>Cu cation</name>
        <dbReference type="ChEBI" id="CHEBI:23378"/>
    </cofactor>
</comment>
<evidence type="ECO:0000256" key="4">
    <source>
        <dbReference type="ARBA" id="ARBA00010457"/>
    </source>
</evidence>
<comment type="caution">
    <text evidence="21">The sequence shown here is derived from an EMBL/GenBank/DDBJ whole genome shotgun (WGS) entry which is preliminary data.</text>
</comment>
<proteinExistence type="inferred from homology"/>